<proteinExistence type="predicted"/>
<protein>
    <submittedName>
        <fullName evidence="1">Uncharacterized protein</fullName>
    </submittedName>
</protein>
<dbReference type="AlphaFoldDB" id="A0A6C0JAZ4"/>
<organism evidence="1">
    <name type="scientific">viral metagenome</name>
    <dbReference type="NCBI Taxonomy" id="1070528"/>
    <lineage>
        <taxon>unclassified sequences</taxon>
        <taxon>metagenomes</taxon>
        <taxon>organismal metagenomes</taxon>
    </lineage>
</organism>
<evidence type="ECO:0000313" key="1">
    <source>
        <dbReference type="EMBL" id="QHU02829.1"/>
    </source>
</evidence>
<name>A0A6C0JAZ4_9ZZZZ</name>
<reference evidence="1" key="1">
    <citation type="journal article" date="2020" name="Nature">
        <title>Giant virus diversity and host interactions through global metagenomics.</title>
        <authorList>
            <person name="Schulz F."/>
            <person name="Roux S."/>
            <person name="Paez-Espino D."/>
            <person name="Jungbluth S."/>
            <person name="Walsh D.A."/>
            <person name="Denef V.J."/>
            <person name="McMahon K.D."/>
            <person name="Konstantinidis K.T."/>
            <person name="Eloe-Fadrosh E.A."/>
            <person name="Kyrpides N.C."/>
            <person name="Woyke T."/>
        </authorList>
    </citation>
    <scope>NUCLEOTIDE SEQUENCE</scope>
    <source>
        <strain evidence="1">GVMAG-M-3300025880-76</strain>
    </source>
</reference>
<accession>A0A6C0JAZ4</accession>
<sequence>MDDLNADNYNVSEIFTLMDVNIYEFSEIYDKMDAYIEKYSDENNLPMAYFITQLRVKVTDFQEKNTYGTTQSINYEISSNGSDDYRDDYQDDDFEEEINTIQSDIENDENGVIRGIDTRDDDDDAYTEIVSNDSIYDRINNVNDDNDEGVATYENVDDSSSMRATEQSDVYQVTNGTANVIDGNIVDNEPPFSRVNQGVTNIVQKTLIFDSKYRSVYEPVNDYLINFAEPITNVLSLKLNFFQMSYSIYNIDGVNNTNVLYFTETDISATIHKIELDSGLYRTEQSLIEALNDKCSSYFGTLPQFQDISSSNVVNFSYSAFTGKTTVRMINRIRYITFFDTNNNTVNNKISFNLGYFLGFRKLFRNTTLGIGYYVSLPETYSQNDEINIDDEVVIDANDPSYNSVTGESIVDINHPKYLILSLDDFNQNRLNQNLIQATDGTDNTEPRLNILRCGPSDEVTTRNLIIPTNPRTKTLASIYFTNETITNNINELNKQKVRNYPIAIPDTFAELPINGDPVLGRIIESRGSDNFVSVRRYFSPVDINRLRIRLFDERGNLVNLNENDYTFSVRMDTSYDVKSLENY</sequence>
<dbReference type="EMBL" id="MN740364">
    <property type="protein sequence ID" value="QHU02829.1"/>
    <property type="molecule type" value="Genomic_DNA"/>
</dbReference>